<evidence type="ECO:0000256" key="10">
    <source>
        <dbReference type="RuleBase" id="RU364134"/>
    </source>
</evidence>
<keyword evidence="6 10" id="KW-0010">Activator</keyword>
<feature type="domain" description="Mediator complex subunit Med13 N-terminal" evidence="13">
    <location>
        <begin position="29"/>
        <end position="364"/>
    </location>
</feature>
<keyword evidence="8 10" id="KW-0539">Nucleus</keyword>
<dbReference type="InterPro" id="IPR021643">
    <property type="entry name" value="Mediator_Med13_N"/>
</dbReference>
<evidence type="ECO:0000256" key="5">
    <source>
        <dbReference type="ARBA" id="ARBA00023015"/>
    </source>
</evidence>
<dbReference type="PANTHER" id="PTHR48249:SF3">
    <property type="entry name" value="MEDIATOR OF RNA POLYMERASE II TRANSCRIPTION SUBUNIT 13"/>
    <property type="match status" value="1"/>
</dbReference>
<evidence type="ECO:0000256" key="7">
    <source>
        <dbReference type="ARBA" id="ARBA00023163"/>
    </source>
</evidence>
<dbReference type="GO" id="GO:0045944">
    <property type="term" value="P:positive regulation of transcription by RNA polymerase II"/>
    <property type="evidence" value="ECO:0007669"/>
    <property type="project" value="TreeGrafter"/>
</dbReference>
<dbReference type="GO" id="GO:0016592">
    <property type="term" value="C:mediator complex"/>
    <property type="evidence" value="ECO:0007669"/>
    <property type="project" value="InterPro"/>
</dbReference>
<dbReference type="Pfam" id="PF06333">
    <property type="entry name" value="Med13_C"/>
    <property type="match status" value="1"/>
</dbReference>
<comment type="subcellular location">
    <subcellularLocation>
        <location evidence="1 10">Nucleus</location>
    </subcellularLocation>
</comment>
<proteinExistence type="inferred from homology"/>
<dbReference type="EMBL" id="RWJN01000047">
    <property type="protein sequence ID" value="TCD69177.1"/>
    <property type="molecule type" value="Genomic_DNA"/>
</dbReference>
<evidence type="ECO:0000313" key="14">
    <source>
        <dbReference type="EMBL" id="TCD69177.1"/>
    </source>
</evidence>
<evidence type="ECO:0000256" key="3">
    <source>
        <dbReference type="ARBA" id="ARBA00019618"/>
    </source>
</evidence>
<dbReference type="InterPro" id="IPR051139">
    <property type="entry name" value="Mediator_complx_sub13"/>
</dbReference>
<feature type="compositionally biased region" description="Polar residues" evidence="11">
    <location>
        <begin position="509"/>
        <end position="518"/>
    </location>
</feature>
<feature type="compositionally biased region" description="Pro residues" evidence="11">
    <location>
        <begin position="524"/>
        <end position="536"/>
    </location>
</feature>
<protein>
    <recommendedName>
        <fullName evidence="3 10">Mediator of RNA polymerase II transcription subunit 13</fullName>
    </recommendedName>
    <alternativeName>
        <fullName evidence="9 10">Mediator complex subunit 13</fullName>
    </alternativeName>
</protein>
<feature type="domain" description="Mediator complex subunit Med13 C-terminal" evidence="12">
    <location>
        <begin position="1284"/>
        <end position="1578"/>
    </location>
</feature>
<name>A0A4V6N791_9APHY</name>
<dbReference type="OrthoDB" id="103819at2759"/>
<reference evidence="14 15" key="1">
    <citation type="submission" date="2018-11" db="EMBL/GenBank/DDBJ databases">
        <title>Genome assembly of Steccherinum ochraceum LE-BIN_3174, the white-rot fungus of the Steccherinaceae family (The Residual Polyporoid clade, Polyporales, Basidiomycota).</title>
        <authorList>
            <person name="Fedorova T.V."/>
            <person name="Glazunova O.A."/>
            <person name="Landesman E.O."/>
            <person name="Moiseenko K.V."/>
            <person name="Psurtseva N.V."/>
            <person name="Savinova O.S."/>
            <person name="Shakhova N.V."/>
            <person name="Tyazhelova T.V."/>
            <person name="Vasina D.V."/>
        </authorList>
    </citation>
    <scope>NUCLEOTIDE SEQUENCE [LARGE SCALE GENOMIC DNA]</scope>
    <source>
        <strain evidence="14 15">LE-BIN_3174</strain>
    </source>
</reference>
<organism evidence="14 15">
    <name type="scientific">Steccherinum ochraceum</name>
    <dbReference type="NCBI Taxonomy" id="92696"/>
    <lineage>
        <taxon>Eukaryota</taxon>
        <taxon>Fungi</taxon>
        <taxon>Dikarya</taxon>
        <taxon>Basidiomycota</taxon>
        <taxon>Agaricomycotina</taxon>
        <taxon>Agaricomycetes</taxon>
        <taxon>Polyporales</taxon>
        <taxon>Steccherinaceae</taxon>
        <taxon>Steccherinum</taxon>
    </lineage>
</organism>
<keyword evidence="5 10" id="KW-0805">Transcription regulation</keyword>
<feature type="compositionally biased region" description="Polar residues" evidence="11">
    <location>
        <begin position="725"/>
        <end position="734"/>
    </location>
</feature>
<feature type="region of interest" description="Disordered" evidence="11">
    <location>
        <begin position="387"/>
        <end position="456"/>
    </location>
</feature>
<gene>
    <name evidence="14" type="ORF">EIP91_008473</name>
</gene>
<dbReference type="Pfam" id="PF11597">
    <property type="entry name" value="Med13_N"/>
    <property type="match status" value="1"/>
</dbReference>
<evidence type="ECO:0000259" key="12">
    <source>
        <dbReference type="Pfam" id="PF06333"/>
    </source>
</evidence>
<feature type="region of interest" description="Disordered" evidence="11">
    <location>
        <begin position="718"/>
        <end position="764"/>
    </location>
</feature>
<sequence length="1595" mass="172294">MTSKPQSAAADSTGLSSLSRFAPRLSLDSSLLASIIPLPENSLISYAVWSSAPSAKQADILALIEQARKRIIQQYASHFIVDSMLSSILISGDSVELYVFAIGSVERASDPQVALAQLAFAGLYRSDVFSFTPAGLYPCSDACAAQITPCSACTTVRPPLQATSSARLLPRTSLRRPFAQFLDAVRERLTLSVTESTHTGPMSPGMPATRLGSGFLFGTMSSETEWKTGWDRYSRDHPLTYCELTVHLTRTSHSSARLILQPYLKVTDYYPLLPSLPVAPGTPLLLLPHGAPAYFLSLYSGAASALTSQFEDALLGHGAGKWRRGKQRSPSTSGDDPVYVVIWAPVRSKPEDKGVVLVWPASLCVGFVPGTQSKHGQTRLDNLPALPAHMQASPPQAESHPPLALSSVRDPPPDLDIGLSLSQRSASTPTSSHPPSPSVSASHLPPRPLSHLGLSRTSSSHTLQAFRSLTLQYAPGGVEAATEEVSGFVGAVARERERERERLKRGRQLSGSIPTVGQETPVTPTAPPASSPPVAPEPMDVHVEEPTLVVQSPEARPRHRSGSLFSDDGSHADTSMQDESTNAAPAAPTPKVETEPQGPSQAPPSAPPPITASMGMDSFPGFDSGWSQSANDYNSGDYGMDFQLGMGDGGDLGMDDGFAVFTEDDFDFFDAPALSATADLTSMIAPPPIDIVTTTFASPAAAGQPLNVHTRPLDDVLSSAKGPLSAQSQSSPWTTFHGAESFTPQPDPLHVDTDTSHNVTQAHQERQLSSVQLVQQLPSPTYPPSIYPPRYPNAFEPIPFSTVHHANDGKYLLGKFALPSPPSEDDDFHHEKPCDSVKLPSATWKTSYSTKTDPRVGMTRKLSGLKRKHISQGGRLPLVSPGRFRAHDDWVEDETPVVEDNSDTDEECWIADDRLSPDLRPATPPPSSVPLGPALLQTHFHHPFLQTYAVTLSSTGAATHNTIATPAAISAPTPISPAAILGTSSEKTKSLEAAAQILLREAVENPVWADAWKACAAYRNPRQVLRDIWPVDVKRAALLLTGSDLLTSPIDIAALLNPGTATQTAMSGAVQPMHSPLITLSKSGEIINILPPALRFWEKLGLSPRSGPKNVVAFFVADQSQGQNEQDVVVLMQRISSLYSAKYYGEHSAGQAPGCSQAGIVPVRLETFRKTLSSFIPGLPHLNSDTSIVIYILTPNHILHLTSPVLRQILSAIKRVHKTRQSTSPILFQFVPEQLLASASSNSEPSALAAFVDSVYDRILCPVVRQVSCRSISSPEDTRSYQLKPAFTLAKPLHPEVKFVKEEAVTTLDVINRYSMLHVGYQVSRQGKWLLASCTDQCGEAHELKAWLVPEDEPVDSFIVNSVWEFVMSFATMANVEWHIVVAKRGAMTAREMDAWNSHLETTLHAASTLPTRVTLIAVEQHNPWYLLAKQSERESWTSSSVRSPKNGGSVAVDMSSTTIVLHSQSSVPLSLRDYAGALAEHLPEAEAPDSLPTEDLGMLPVATSTMVHIPSQMDHTAITMLHLHFLYLSQSSRSTSKLGIEEIRREVSRNLFELKVLAQARWGPCGSHNLPLHLAVLEVMLTTLDEPEGNGSVD</sequence>
<dbReference type="PANTHER" id="PTHR48249">
    <property type="entry name" value="MEDIATOR OF RNA POLYMERASE II TRANSCRIPTION SUBUNIT 13"/>
    <property type="match status" value="1"/>
</dbReference>
<evidence type="ECO:0000256" key="9">
    <source>
        <dbReference type="ARBA" id="ARBA00032008"/>
    </source>
</evidence>
<accession>A0A4V6N791</accession>
<keyword evidence="4 10" id="KW-0678">Repressor</keyword>
<comment type="caution">
    <text evidence="14">The sequence shown here is derived from an EMBL/GenBank/DDBJ whole genome shotgun (WGS) entry which is preliminary data.</text>
</comment>
<evidence type="ECO:0000313" key="15">
    <source>
        <dbReference type="Proteomes" id="UP000292702"/>
    </source>
</evidence>
<feature type="compositionally biased region" description="Polar residues" evidence="11">
    <location>
        <begin position="572"/>
        <end position="583"/>
    </location>
</feature>
<evidence type="ECO:0000256" key="2">
    <source>
        <dbReference type="ARBA" id="ARBA00009354"/>
    </source>
</evidence>
<keyword evidence="15" id="KW-1185">Reference proteome</keyword>
<evidence type="ECO:0000256" key="11">
    <source>
        <dbReference type="SAM" id="MobiDB-lite"/>
    </source>
</evidence>
<evidence type="ECO:0000259" key="13">
    <source>
        <dbReference type="Pfam" id="PF11597"/>
    </source>
</evidence>
<feature type="region of interest" description="Disordered" evidence="11">
    <location>
        <begin position="495"/>
        <end position="628"/>
    </location>
</feature>
<evidence type="ECO:0000256" key="1">
    <source>
        <dbReference type="ARBA" id="ARBA00004123"/>
    </source>
</evidence>
<dbReference type="STRING" id="92696.A0A4V6N791"/>
<dbReference type="InterPro" id="IPR009401">
    <property type="entry name" value="Med13_C"/>
</dbReference>
<comment type="subunit">
    <text evidence="10">Component of the SRB8-11 complex, which itself associates with the Mediator complex.</text>
</comment>
<comment type="similarity">
    <text evidence="2 10">Belongs to the Mediator complex subunit 13 family.</text>
</comment>
<evidence type="ECO:0000256" key="8">
    <source>
        <dbReference type="ARBA" id="ARBA00023242"/>
    </source>
</evidence>
<dbReference type="Proteomes" id="UP000292702">
    <property type="component" value="Unassembled WGS sequence"/>
</dbReference>
<evidence type="ECO:0000256" key="4">
    <source>
        <dbReference type="ARBA" id="ARBA00022491"/>
    </source>
</evidence>
<dbReference type="GO" id="GO:0003713">
    <property type="term" value="F:transcription coactivator activity"/>
    <property type="evidence" value="ECO:0007669"/>
    <property type="project" value="TreeGrafter"/>
</dbReference>
<comment type="function">
    <text evidence="10">Component of the SRB8-11 complex. The SRB8-11 complex is a regulatory module of the Mediator complex which is itself involved in regulation of basal and activated RNA polymerase II-dependent transcription. The SRB8-11 complex may be involved in the transcriptional repression of a subset of genes regulated by Mediator. It may inhibit the association of the Mediator complex with RNA polymerase II to form the holoenzyme complex.</text>
</comment>
<keyword evidence="7 10" id="KW-0804">Transcription</keyword>
<evidence type="ECO:0000256" key="6">
    <source>
        <dbReference type="ARBA" id="ARBA00023159"/>
    </source>
</evidence>
<feature type="compositionally biased region" description="Pro residues" evidence="11">
    <location>
        <begin position="601"/>
        <end position="610"/>
    </location>
</feature>